<dbReference type="Pfam" id="PF02746">
    <property type="entry name" value="MR_MLE_N"/>
    <property type="match status" value="1"/>
</dbReference>
<keyword evidence="3 7" id="KW-0460">Magnesium</keyword>
<keyword evidence="4 8" id="KW-0413">Isomerase</keyword>
<dbReference type="InterPro" id="IPR029065">
    <property type="entry name" value="Enolase_C-like"/>
</dbReference>
<dbReference type="InterPro" id="IPR036849">
    <property type="entry name" value="Enolase-like_C_sf"/>
</dbReference>
<feature type="binding site" evidence="6">
    <location>
        <position position="319"/>
    </location>
    <ligand>
        <name>substrate</name>
    </ligand>
</feature>
<evidence type="ECO:0000259" key="9">
    <source>
        <dbReference type="SMART" id="SM00922"/>
    </source>
</evidence>
<dbReference type="GO" id="GO:0006518">
    <property type="term" value="P:peptide metabolic process"/>
    <property type="evidence" value="ECO:0007669"/>
    <property type="project" value="UniProtKB-ARBA"/>
</dbReference>
<feature type="binding site" evidence="6">
    <location>
        <position position="296"/>
    </location>
    <ligand>
        <name>substrate</name>
    </ligand>
</feature>
<dbReference type="InterPro" id="IPR013341">
    <property type="entry name" value="Mandelate_racemase_N_dom"/>
</dbReference>
<dbReference type="SMART" id="SM00922">
    <property type="entry name" value="MR_MLE"/>
    <property type="match status" value="1"/>
</dbReference>
<proteinExistence type="inferred from homology"/>
<evidence type="ECO:0000256" key="2">
    <source>
        <dbReference type="ARBA" id="ARBA00022723"/>
    </source>
</evidence>
<feature type="binding site" evidence="6">
    <location>
        <position position="134"/>
    </location>
    <ligand>
        <name>substrate</name>
    </ligand>
</feature>
<dbReference type="InterPro" id="IPR034603">
    <property type="entry name" value="Dipeptide_epimerase"/>
</dbReference>
<comment type="cofactor">
    <cofactor evidence="7 8">
        <name>Mg(2+)</name>
        <dbReference type="ChEBI" id="CHEBI:18420"/>
    </cofactor>
    <text evidence="7 8">Binds 1 Mg(2+) ion per subunit.</text>
</comment>
<feature type="domain" description="Mandelate racemase/muconate lactonizing enzyme C-terminal" evidence="9">
    <location>
        <begin position="140"/>
        <end position="237"/>
    </location>
</feature>
<accession>A0A1Y3XT22</accession>
<dbReference type="SFLD" id="SFLDG00180">
    <property type="entry name" value="muconate_cycloisomerase"/>
    <property type="match status" value="1"/>
</dbReference>
<comment type="similarity">
    <text evidence="1 8">Belongs to the mandelate racemase/muconate lactonizing enzyme family.</text>
</comment>
<dbReference type="SFLD" id="SFLDS00001">
    <property type="entry name" value="Enolase"/>
    <property type="match status" value="1"/>
</dbReference>
<feature type="binding site" evidence="6">
    <location>
        <position position="321"/>
    </location>
    <ligand>
        <name>substrate</name>
    </ligand>
</feature>
<feature type="binding site" evidence="6">
    <location>
        <position position="24"/>
    </location>
    <ligand>
        <name>substrate</name>
    </ligand>
</feature>
<dbReference type="EMBL" id="NFIE01000010">
    <property type="protein sequence ID" value="OUN88694.1"/>
    <property type="molecule type" value="Genomic_DNA"/>
</dbReference>
<reference evidence="11" key="1">
    <citation type="submission" date="2017-04" db="EMBL/GenBank/DDBJ databases">
        <title>Function of individual gut microbiota members based on whole genome sequencing of pure cultures obtained from chicken caecum.</title>
        <authorList>
            <person name="Medvecky M."/>
            <person name="Cejkova D."/>
            <person name="Polansky O."/>
            <person name="Karasova D."/>
            <person name="Kubasova T."/>
            <person name="Cizek A."/>
            <person name="Rychlik I."/>
        </authorList>
    </citation>
    <scope>NUCLEOTIDE SEQUENCE [LARGE SCALE GENOMIC DNA]</scope>
    <source>
        <strain evidence="11">An5</strain>
    </source>
</reference>
<dbReference type="GO" id="GO:0000287">
    <property type="term" value="F:magnesium ion binding"/>
    <property type="evidence" value="ECO:0007669"/>
    <property type="project" value="UniProtKB-ARBA"/>
</dbReference>
<evidence type="ECO:0000256" key="7">
    <source>
        <dbReference type="PIRSR" id="PIRSR634603-3"/>
    </source>
</evidence>
<feature type="binding site" evidence="6">
    <location>
        <position position="294"/>
    </location>
    <ligand>
        <name>substrate</name>
    </ligand>
</feature>
<dbReference type="InterPro" id="IPR013342">
    <property type="entry name" value="Mandelate_racemase_C"/>
</dbReference>
<dbReference type="PROSITE" id="PS00908">
    <property type="entry name" value="MR_MLE_1"/>
    <property type="match status" value="1"/>
</dbReference>
<feature type="binding site" evidence="7">
    <location>
        <position position="242"/>
    </location>
    <ligand>
        <name>Mg(2+)</name>
        <dbReference type="ChEBI" id="CHEBI:18420"/>
    </ligand>
</feature>
<keyword evidence="11" id="KW-1185">Reference proteome</keyword>
<name>A0A1Y3XT22_9ACTN</name>
<comment type="caution">
    <text evidence="10">The sequence shown here is derived from an EMBL/GenBank/DDBJ whole genome shotgun (WGS) entry which is preliminary data.</text>
</comment>
<feature type="active site" description="Proton acceptor; specific for (R)-substrate epimerization" evidence="5">
    <location>
        <position position="162"/>
    </location>
</feature>
<evidence type="ECO:0000313" key="11">
    <source>
        <dbReference type="Proteomes" id="UP000195781"/>
    </source>
</evidence>
<dbReference type="PANTHER" id="PTHR48073">
    <property type="entry name" value="O-SUCCINYLBENZOATE SYNTHASE-RELATED"/>
    <property type="match status" value="1"/>
</dbReference>
<dbReference type="Gene3D" id="3.20.20.120">
    <property type="entry name" value="Enolase-like C-terminal domain"/>
    <property type="match status" value="1"/>
</dbReference>
<gene>
    <name evidence="10" type="ORF">B5G02_05610</name>
</gene>
<keyword evidence="2 7" id="KW-0479">Metal-binding</keyword>
<evidence type="ECO:0000256" key="3">
    <source>
        <dbReference type="ARBA" id="ARBA00022842"/>
    </source>
</evidence>
<dbReference type="Pfam" id="PF13378">
    <property type="entry name" value="MR_MLE_C"/>
    <property type="match status" value="1"/>
</dbReference>
<dbReference type="InterPro" id="IPR018110">
    <property type="entry name" value="Mandel_Rmase/mucon_lact_enz_CS"/>
</dbReference>
<evidence type="ECO:0000256" key="6">
    <source>
        <dbReference type="PIRSR" id="PIRSR634603-2"/>
    </source>
</evidence>
<feature type="binding site" evidence="6">
    <location>
        <position position="160"/>
    </location>
    <ligand>
        <name>substrate</name>
    </ligand>
</feature>
<dbReference type="SUPFAM" id="SSF51604">
    <property type="entry name" value="Enolase C-terminal domain-like"/>
    <property type="match status" value="1"/>
</dbReference>
<dbReference type="Proteomes" id="UP000195781">
    <property type="component" value="Unassembled WGS sequence"/>
</dbReference>
<dbReference type="OrthoDB" id="9802699at2"/>
<protein>
    <recommendedName>
        <fullName evidence="8">Dipeptide epimerase</fullName>
        <ecNumber evidence="8">5.1.1.-</ecNumber>
    </recommendedName>
</protein>
<dbReference type="GO" id="GO:0016855">
    <property type="term" value="F:racemase and epimerase activity, acting on amino acids and derivatives"/>
    <property type="evidence" value="ECO:0007669"/>
    <property type="project" value="UniProtKB-UniRule"/>
</dbReference>
<feature type="binding site" evidence="7">
    <location>
        <position position="216"/>
    </location>
    <ligand>
        <name>Mg(2+)</name>
        <dbReference type="ChEBI" id="CHEBI:18420"/>
    </ligand>
</feature>
<dbReference type="RefSeq" id="WP_094335507.1">
    <property type="nucleotide sequence ID" value="NZ_NFIE01000010.1"/>
</dbReference>
<organism evidence="10 11">
    <name type="scientific">[Collinsella] massiliensis</name>
    <dbReference type="NCBI Taxonomy" id="1232426"/>
    <lineage>
        <taxon>Bacteria</taxon>
        <taxon>Bacillati</taxon>
        <taxon>Actinomycetota</taxon>
        <taxon>Coriobacteriia</taxon>
        <taxon>Coriobacteriales</taxon>
        <taxon>Coriobacteriaceae</taxon>
        <taxon>Enorma</taxon>
    </lineage>
</organism>
<dbReference type="SFLD" id="SFLDF00009">
    <property type="entry name" value="o-succinylbenzoate_synthase"/>
    <property type="match status" value="1"/>
</dbReference>
<feature type="binding site" evidence="7">
    <location>
        <position position="190"/>
    </location>
    <ligand>
        <name>Mg(2+)</name>
        <dbReference type="ChEBI" id="CHEBI:18420"/>
    </ligand>
</feature>
<evidence type="ECO:0000313" key="10">
    <source>
        <dbReference type="EMBL" id="OUN88694.1"/>
    </source>
</evidence>
<dbReference type="EC" id="5.1.1.-" evidence="8"/>
<dbReference type="Gene3D" id="3.30.390.10">
    <property type="entry name" value="Enolase-like, N-terminal domain"/>
    <property type="match status" value="1"/>
</dbReference>
<dbReference type="AlphaFoldDB" id="A0A1Y3XT22"/>
<dbReference type="PANTHER" id="PTHR48073:SF2">
    <property type="entry name" value="O-SUCCINYLBENZOATE SYNTHASE"/>
    <property type="match status" value="1"/>
</dbReference>
<dbReference type="SUPFAM" id="SSF54826">
    <property type="entry name" value="Enolase N-terminal domain-like"/>
    <property type="match status" value="1"/>
</dbReference>
<dbReference type="FunFam" id="3.30.390.10:FF:000009">
    <property type="entry name" value="Hydrophobic dipeptide epimerase"/>
    <property type="match status" value="1"/>
</dbReference>
<dbReference type="CDD" id="cd03319">
    <property type="entry name" value="L-Ala-DL-Glu_epimerase"/>
    <property type="match status" value="1"/>
</dbReference>
<dbReference type="InterPro" id="IPR029017">
    <property type="entry name" value="Enolase-like_N"/>
</dbReference>
<dbReference type="GO" id="GO:0009063">
    <property type="term" value="P:amino acid catabolic process"/>
    <property type="evidence" value="ECO:0007669"/>
    <property type="project" value="InterPro"/>
</dbReference>
<feature type="active site" description="Proton acceptor; specific for (S)-substrate epimerization" evidence="5">
    <location>
        <position position="266"/>
    </location>
</feature>
<evidence type="ECO:0000256" key="5">
    <source>
        <dbReference type="PIRSR" id="PIRSR634603-1"/>
    </source>
</evidence>
<sequence>MLITSLEYRVYSIPLREPFKIALREIRETEVVVVRLATDAGVYGYGEAAPEPCVTGETLGTVTAALEYLAPLLEGADPFAIERAHRLMDAALTGNTAAKCAIDLALYDLMGKAAGMPVWRLLGGADPRVQSDMTVGIADPAHMAASARRYVEDEGFRIIKMKVGIDPVSDERAVAAVSEAISGRAALRVDANQGYTRATAARMLEVFAAHGVEEAEQLVSADDLEGLAWLRGRAQGVAIMADEAIHAPSDAARACRLGAVDKINIKLMKCGGLFPALAINALAEASGVGCMVGCMLETPIAISAGLALAAARENIRDTDCDSYRYYAPDAVAIAGSFAEEGDTVVLSEEPGLGVNVTW</sequence>
<evidence type="ECO:0000256" key="8">
    <source>
        <dbReference type="RuleBase" id="RU366006"/>
    </source>
</evidence>
<evidence type="ECO:0000256" key="1">
    <source>
        <dbReference type="ARBA" id="ARBA00008031"/>
    </source>
</evidence>
<evidence type="ECO:0000256" key="4">
    <source>
        <dbReference type="ARBA" id="ARBA00023235"/>
    </source>
</evidence>